<dbReference type="Proteomes" id="UP001291653">
    <property type="component" value="Unassembled WGS sequence"/>
</dbReference>
<comment type="caution">
    <text evidence="1">The sequence shown here is derived from an EMBL/GenBank/DDBJ whole genome shotgun (WGS) entry which is preliminary data.</text>
</comment>
<evidence type="ECO:0000313" key="2">
    <source>
        <dbReference type="Proteomes" id="UP001291653"/>
    </source>
</evidence>
<dbReference type="EMBL" id="BSBI01000004">
    <property type="protein sequence ID" value="GLF95214.1"/>
    <property type="molecule type" value="Genomic_DNA"/>
</dbReference>
<dbReference type="RefSeq" id="WP_323447268.1">
    <property type="nucleotide sequence ID" value="NZ_BSBI01000004.1"/>
</dbReference>
<gene>
    <name evidence="1" type="ORF">SYYSPA8_12975</name>
</gene>
<sequence length="461" mass="50228">MARTRNTQLAAVIQETGWSQDQTARHFVKVAQETGARELLSVTRSHVSMWVGGTQPSGRAVPLLCETLARKLGRLITPADIGLATTRRADDTTGHPGLTLDTDPIDALMPLWSNEIDRRSLLSTSAYSVAAAALPLTHVTEIAQRTRAAHTGRTVGMPEVAAVRDMVTAFSAMDERHGGAHGRTALAQYLRDDIATLCRARFRTQDVRAQMLSAASRAVHLLGWKSYDAGRQGLAQRYYLQSYALAAASGLPGHDGFVMRTMAMQGMKLHRPEHCRELAETGLAQARGTVDATTEALFRIVHAHTLAKVGESHAALTETDRAHTLLTTNPGDPTPFWALAWGPPAASVHSRTAKVHETLGDHHTAAAFYTRAARTRPPGTYARIIALDLVAAVEQQLRHGSIDAACTTWNEDLDHMDGVRSARTRKALTRIRTDLAPFHARGSRPAARLDQRAARMLQNDD</sequence>
<name>A0ABQ5NY89_9ACTN</name>
<reference evidence="1 2" key="1">
    <citation type="submission" date="2022-10" db="EMBL/GenBank/DDBJ databases">
        <title>Draft genome sequence of Streptomyces sp. YSPA8.</title>
        <authorList>
            <person name="Moriuchi R."/>
            <person name="Dohra H."/>
            <person name="Yamamura H."/>
            <person name="Kodani S."/>
        </authorList>
    </citation>
    <scope>NUCLEOTIDE SEQUENCE [LARGE SCALE GENOMIC DNA]</scope>
    <source>
        <strain evidence="1 2">YSPA8</strain>
    </source>
</reference>
<evidence type="ECO:0000313" key="1">
    <source>
        <dbReference type="EMBL" id="GLF95214.1"/>
    </source>
</evidence>
<proteinExistence type="predicted"/>
<keyword evidence="2" id="KW-1185">Reference proteome</keyword>
<organism evidence="1 2">
    <name type="scientific">Streptomyces yaizuensis</name>
    <dbReference type="NCBI Taxonomy" id="2989713"/>
    <lineage>
        <taxon>Bacteria</taxon>
        <taxon>Bacillati</taxon>
        <taxon>Actinomycetota</taxon>
        <taxon>Actinomycetes</taxon>
        <taxon>Kitasatosporales</taxon>
        <taxon>Streptomycetaceae</taxon>
        <taxon>Streptomyces</taxon>
    </lineage>
</organism>
<protein>
    <submittedName>
        <fullName evidence="1">Tat pathway signal protein</fullName>
    </submittedName>
</protein>
<accession>A0ABQ5NY89</accession>